<dbReference type="OrthoDB" id="9781413at2"/>
<dbReference type="KEGG" id="pll:I858_005325"/>
<dbReference type="Proteomes" id="UP000053354">
    <property type="component" value="Chromosome"/>
</dbReference>
<name>A0A1B1RZR7_9BACL</name>
<dbReference type="InterPro" id="IPR006380">
    <property type="entry name" value="SPP-like_dom"/>
</dbReference>
<accession>A0A1B1RZR7</accession>
<dbReference type="InterPro" id="IPR023214">
    <property type="entry name" value="HAD_sf"/>
</dbReference>
<dbReference type="SFLD" id="SFLDG01140">
    <property type="entry name" value="C2.B:_Phosphomannomutase_and_P"/>
    <property type="match status" value="1"/>
</dbReference>
<dbReference type="SFLD" id="SFLDG01141">
    <property type="entry name" value="C2.B.1:_Sucrose_Phosphatase_Li"/>
    <property type="match status" value="1"/>
</dbReference>
<dbReference type="GO" id="GO:0016791">
    <property type="term" value="F:phosphatase activity"/>
    <property type="evidence" value="ECO:0007669"/>
    <property type="project" value="UniProtKB-ARBA"/>
</dbReference>
<dbReference type="PANTHER" id="PTHR46521">
    <property type="entry name" value="SUCROSE-PHOSPHATASE 2-RELATED"/>
    <property type="match status" value="1"/>
</dbReference>
<evidence type="ECO:0000313" key="3">
    <source>
        <dbReference type="EMBL" id="ANU26443.1"/>
    </source>
</evidence>
<dbReference type="NCBIfam" id="TIGR01484">
    <property type="entry name" value="HAD-SF-IIB"/>
    <property type="match status" value="1"/>
</dbReference>
<keyword evidence="1 3" id="KW-0378">Hydrolase</keyword>
<dbReference type="RefSeq" id="WP_049695026.1">
    <property type="nucleotide sequence ID" value="NZ_CP016540.2"/>
</dbReference>
<dbReference type="NCBIfam" id="TIGR01482">
    <property type="entry name" value="SPP-subfamily"/>
    <property type="match status" value="1"/>
</dbReference>
<gene>
    <name evidence="3" type="ORF">I858_005325</name>
</gene>
<sequence>MQKATHLLATDLDGTLVGNKESLLMLLDFYKEQTYKVSLIYITGRHYKSALSLIKEENLPVPDVLITDVGTAIYSGHSLQEDLEWKQRLEQSWVPKHIEVIANGLQGLTSQNLPVTNRCSYYATDAAVVETLRETLEKAEIPHKLIYSGGRDVDILPMESGKGQALQYILDKYQLNNAKLLVAGDSGNDIEMLTMGFPSVIVGNAQAELLEQAEHSFVYRATKEYAAGIHEAWQHFYKE</sequence>
<reference evidence="3" key="1">
    <citation type="submission" date="2016-10" db="EMBL/GenBank/DDBJ databases">
        <authorList>
            <person name="See-Too W.S."/>
        </authorList>
    </citation>
    <scope>NUCLEOTIDE SEQUENCE</scope>
    <source>
        <strain evidence="3">L10.15</strain>
    </source>
</reference>
<evidence type="ECO:0000313" key="4">
    <source>
        <dbReference type="Proteomes" id="UP000053354"/>
    </source>
</evidence>
<evidence type="ECO:0000256" key="1">
    <source>
        <dbReference type="ARBA" id="ARBA00022801"/>
    </source>
</evidence>
<dbReference type="InterPro" id="IPR006379">
    <property type="entry name" value="HAD-SF_hydro_IIB"/>
</dbReference>
<dbReference type="STRING" id="1302659.I858_005325"/>
<keyword evidence="4" id="KW-1185">Reference proteome</keyword>
<dbReference type="PANTHER" id="PTHR46521:SF4">
    <property type="entry name" value="SUCROSE-PHOSPHATASE 2-RELATED"/>
    <property type="match status" value="1"/>
</dbReference>
<protein>
    <submittedName>
        <fullName evidence="3">Hydrolase</fullName>
    </submittedName>
</protein>
<evidence type="ECO:0000259" key="2">
    <source>
        <dbReference type="Pfam" id="PF05116"/>
    </source>
</evidence>
<organism evidence="3 4">
    <name type="scientific">Planococcus versutus</name>
    <dbReference type="NCBI Taxonomy" id="1302659"/>
    <lineage>
        <taxon>Bacteria</taxon>
        <taxon>Bacillati</taxon>
        <taxon>Bacillota</taxon>
        <taxon>Bacilli</taxon>
        <taxon>Bacillales</taxon>
        <taxon>Caryophanaceae</taxon>
        <taxon>Planococcus</taxon>
    </lineage>
</organism>
<proteinExistence type="predicted"/>
<dbReference type="EMBL" id="CP016540">
    <property type="protein sequence ID" value="ANU26443.1"/>
    <property type="molecule type" value="Genomic_DNA"/>
</dbReference>
<dbReference type="SFLD" id="SFLDS00003">
    <property type="entry name" value="Haloacid_Dehalogenase"/>
    <property type="match status" value="1"/>
</dbReference>
<feature type="domain" description="Sucrose phosphatase-like" evidence="2">
    <location>
        <begin position="6"/>
        <end position="236"/>
    </location>
</feature>
<dbReference type="AlphaFoldDB" id="A0A1B1RZR7"/>
<dbReference type="Gene3D" id="3.90.1070.10">
    <property type="match status" value="1"/>
</dbReference>
<dbReference type="Gene3D" id="3.40.50.1000">
    <property type="entry name" value="HAD superfamily/HAD-like"/>
    <property type="match status" value="1"/>
</dbReference>
<dbReference type="SUPFAM" id="SSF56784">
    <property type="entry name" value="HAD-like"/>
    <property type="match status" value="1"/>
</dbReference>
<dbReference type="InterPro" id="IPR036412">
    <property type="entry name" value="HAD-like_sf"/>
</dbReference>
<dbReference type="Pfam" id="PF05116">
    <property type="entry name" value="S6PP"/>
    <property type="match status" value="1"/>
</dbReference>
<dbReference type="InterPro" id="IPR051518">
    <property type="entry name" value="Sucrose_Phosphatase"/>
</dbReference>